<feature type="binding site" description="axial binding residue" evidence="5">
    <location>
        <position position="440"/>
    </location>
    <ligand>
        <name>heme</name>
        <dbReference type="ChEBI" id="CHEBI:30413"/>
    </ligand>
    <ligandPart>
        <name>Fe</name>
        <dbReference type="ChEBI" id="CHEBI:18248"/>
    </ligandPart>
</feature>
<keyword evidence="9" id="KW-1185">Reference proteome</keyword>
<dbReference type="PRINTS" id="PR00463">
    <property type="entry name" value="EP450I"/>
</dbReference>
<dbReference type="GO" id="GO:0020037">
    <property type="term" value="F:heme binding"/>
    <property type="evidence" value="ECO:0007669"/>
    <property type="project" value="InterPro"/>
</dbReference>
<organism evidence="8 9">
    <name type="scientific">Sporormia fimetaria CBS 119925</name>
    <dbReference type="NCBI Taxonomy" id="1340428"/>
    <lineage>
        <taxon>Eukaryota</taxon>
        <taxon>Fungi</taxon>
        <taxon>Dikarya</taxon>
        <taxon>Ascomycota</taxon>
        <taxon>Pezizomycotina</taxon>
        <taxon>Dothideomycetes</taxon>
        <taxon>Pleosporomycetidae</taxon>
        <taxon>Pleosporales</taxon>
        <taxon>Sporormiaceae</taxon>
        <taxon>Sporormia</taxon>
    </lineage>
</organism>
<dbReference type="InterPro" id="IPR036396">
    <property type="entry name" value="Cyt_P450_sf"/>
</dbReference>
<dbReference type="EMBL" id="MU006578">
    <property type="protein sequence ID" value="KAF2746386.1"/>
    <property type="molecule type" value="Genomic_DNA"/>
</dbReference>
<keyword evidence="7" id="KW-1133">Transmembrane helix</keyword>
<dbReference type="InterPro" id="IPR050364">
    <property type="entry name" value="Cytochrome_P450_fung"/>
</dbReference>
<keyword evidence="6" id="KW-0503">Monooxygenase</keyword>
<dbReference type="InterPro" id="IPR002401">
    <property type="entry name" value="Cyt_P450_E_grp-I"/>
</dbReference>
<dbReference type="InterPro" id="IPR017972">
    <property type="entry name" value="Cyt_P450_CS"/>
</dbReference>
<evidence type="ECO:0000256" key="1">
    <source>
        <dbReference type="ARBA" id="ARBA00010617"/>
    </source>
</evidence>
<reference evidence="8" key="1">
    <citation type="journal article" date="2020" name="Stud. Mycol.">
        <title>101 Dothideomycetes genomes: a test case for predicting lifestyles and emergence of pathogens.</title>
        <authorList>
            <person name="Haridas S."/>
            <person name="Albert R."/>
            <person name="Binder M."/>
            <person name="Bloem J."/>
            <person name="Labutti K."/>
            <person name="Salamov A."/>
            <person name="Andreopoulos B."/>
            <person name="Baker S."/>
            <person name="Barry K."/>
            <person name="Bills G."/>
            <person name="Bluhm B."/>
            <person name="Cannon C."/>
            <person name="Castanera R."/>
            <person name="Culley D."/>
            <person name="Daum C."/>
            <person name="Ezra D."/>
            <person name="Gonzalez J."/>
            <person name="Henrissat B."/>
            <person name="Kuo A."/>
            <person name="Liang C."/>
            <person name="Lipzen A."/>
            <person name="Lutzoni F."/>
            <person name="Magnuson J."/>
            <person name="Mondo S."/>
            <person name="Nolan M."/>
            <person name="Ohm R."/>
            <person name="Pangilinan J."/>
            <person name="Park H.-J."/>
            <person name="Ramirez L."/>
            <person name="Alfaro M."/>
            <person name="Sun H."/>
            <person name="Tritt A."/>
            <person name="Yoshinaga Y."/>
            <person name="Zwiers L.-H."/>
            <person name="Turgeon B."/>
            <person name="Goodwin S."/>
            <person name="Spatafora J."/>
            <person name="Crous P."/>
            <person name="Grigoriev I."/>
        </authorList>
    </citation>
    <scope>NUCLEOTIDE SEQUENCE</scope>
    <source>
        <strain evidence="8">CBS 119925</strain>
    </source>
</reference>
<accession>A0A6A6V910</accession>
<dbReference type="Proteomes" id="UP000799440">
    <property type="component" value="Unassembled WGS sequence"/>
</dbReference>
<protein>
    <submittedName>
        <fullName evidence="8">Cytochrome P450</fullName>
    </submittedName>
</protein>
<evidence type="ECO:0000256" key="5">
    <source>
        <dbReference type="PIRSR" id="PIRSR602401-1"/>
    </source>
</evidence>
<comment type="similarity">
    <text evidence="1 6">Belongs to the cytochrome P450 family.</text>
</comment>
<keyword evidence="4 5" id="KW-0408">Iron</keyword>
<dbReference type="InterPro" id="IPR001128">
    <property type="entry name" value="Cyt_P450"/>
</dbReference>
<name>A0A6A6V910_9PLEO</name>
<dbReference type="PROSITE" id="PS00086">
    <property type="entry name" value="CYTOCHROME_P450"/>
    <property type="match status" value="1"/>
</dbReference>
<dbReference type="PANTHER" id="PTHR46300">
    <property type="entry name" value="P450, PUTATIVE (EUROFUNG)-RELATED-RELATED"/>
    <property type="match status" value="1"/>
</dbReference>
<dbReference type="GO" id="GO:0004497">
    <property type="term" value="F:monooxygenase activity"/>
    <property type="evidence" value="ECO:0007669"/>
    <property type="project" value="UniProtKB-KW"/>
</dbReference>
<keyword evidence="5 6" id="KW-0349">Heme</keyword>
<evidence type="ECO:0000313" key="8">
    <source>
        <dbReference type="EMBL" id="KAF2746386.1"/>
    </source>
</evidence>
<feature type="transmembrane region" description="Helical" evidence="7">
    <location>
        <begin position="6"/>
        <end position="22"/>
    </location>
</feature>
<evidence type="ECO:0000313" key="9">
    <source>
        <dbReference type="Proteomes" id="UP000799440"/>
    </source>
</evidence>
<gene>
    <name evidence="8" type="ORF">M011DRAFT_404730</name>
</gene>
<sequence length="535" mass="62309">MHPLTVYALGLVAIFFVVHRAYRKERGRPRPTGFVGPRQYPWVGRIHDLPIQYMWLKLKEWADTYGPVYYTEMLGTDVLVVSDEALAEELLVRRANINSDRPQIRSLFDAKSTHGSMEYLPLMGRNEYWSRQRKFTHSYLTSATNQRYWGVMEFEVKRWLNLLLEQPDNFAFSLEDMASKIMCTLTWDDHELSAYCTQSAWGLLTQMSPAGPITNVLTPLWHIPYYLNPWKLAERKRHDEQNRWWMERLQNTRRAMAAGTQRPCFTRTFLETEKTDISGDHEASCVIGMMALVGIFTVAGPLYYFLVSMVHHPEWQAKCQEELDRVCGGRMPTLADMDRLPILRACIKETMRWKPNVPTAKGVAHECEEDQDFGGRFIPKGTRILPLDYAFLRNPKKYPFPEEFRPERWLENTWPTYQEPLTKFPTVKGLTSFGWGRRQCLGMSLTQDELVAACGGLLWAFNLKHKRTPQGDMIPVPLNKSNSLLIVKPDPFEMVFEPRSDTRTKEVVEQWRAASKEDEEKRAAFLREQEGMFAN</sequence>
<evidence type="ECO:0000256" key="3">
    <source>
        <dbReference type="ARBA" id="ARBA00023002"/>
    </source>
</evidence>
<comment type="cofactor">
    <cofactor evidence="5">
        <name>heme</name>
        <dbReference type="ChEBI" id="CHEBI:30413"/>
    </cofactor>
</comment>
<proteinExistence type="inferred from homology"/>
<keyword evidence="7" id="KW-0472">Membrane</keyword>
<dbReference type="PANTHER" id="PTHR46300:SF6">
    <property type="entry name" value="CYTOCHROME P450 2C30"/>
    <property type="match status" value="1"/>
</dbReference>
<evidence type="ECO:0000256" key="4">
    <source>
        <dbReference type="ARBA" id="ARBA00023004"/>
    </source>
</evidence>
<evidence type="ECO:0000256" key="7">
    <source>
        <dbReference type="SAM" id="Phobius"/>
    </source>
</evidence>
<keyword evidence="7" id="KW-0812">Transmembrane</keyword>
<keyword evidence="2 5" id="KW-0479">Metal-binding</keyword>
<feature type="transmembrane region" description="Helical" evidence="7">
    <location>
        <begin position="283"/>
        <end position="306"/>
    </location>
</feature>
<keyword evidence="3 6" id="KW-0560">Oxidoreductase</keyword>
<dbReference type="Pfam" id="PF00067">
    <property type="entry name" value="p450"/>
    <property type="match status" value="1"/>
</dbReference>
<dbReference type="Gene3D" id="1.10.630.10">
    <property type="entry name" value="Cytochrome P450"/>
    <property type="match status" value="1"/>
</dbReference>
<dbReference type="GO" id="GO:0016705">
    <property type="term" value="F:oxidoreductase activity, acting on paired donors, with incorporation or reduction of molecular oxygen"/>
    <property type="evidence" value="ECO:0007669"/>
    <property type="project" value="InterPro"/>
</dbReference>
<dbReference type="GO" id="GO:0005506">
    <property type="term" value="F:iron ion binding"/>
    <property type="evidence" value="ECO:0007669"/>
    <property type="project" value="InterPro"/>
</dbReference>
<dbReference type="OrthoDB" id="1103324at2759"/>
<dbReference type="AlphaFoldDB" id="A0A6A6V910"/>
<dbReference type="SUPFAM" id="SSF48264">
    <property type="entry name" value="Cytochrome P450"/>
    <property type="match status" value="1"/>
</dbReference>
<evidence type="ECO:0000256" key="2">
    <source>
        <dbReference type="ARBA" id="ARBA00022723"/>
    </source>
</evidence>
<evidence type="ECO:0000256" key="6">
    <source>
        <dbReference type="RuleBase" id="RU000461"/>
    </source>
</evidence>